<dbReference type="RefSeq" id="WP_092620247.1">
    <property type="nucleotide sequence ID" value="NZ_FNCV01000007.1"/>
</dbReference>
<dbReference type="PROSITE" id="PS51186">
    <property type="entry name" value="GNAT"/>
    <property type="match status" value="1"/>
</dbReference>
<dbReference type="SUPFAM" id="SSF55729">
    <property type="entry name" value="Acyl-CoA N-acyltransferases (Nat)"/>
    <property type="match status" value="1"/>
</dbReference>
<dbReference type="EMBL" id="FNCV01000007">
    <property type="protein sequence ID" value="SDH52972.1"/>
    <property type="molecule type" value="Genomic_DNA"/>
</dbReference>
<name>A0A1G8D5J0_9PROT</name>
<dbReference type="OrthoDB" id="9815099at2"/>
<evidence type="ECO:0000313" key="2">
    <source>
        <dbReference type="EMBL" id="SDH52972.1"/>
    </source>
</evidence>
<dbReference type="AlphaFoldDB" id="A0A1G8D5J0"/>
<keyword evidence="2" id="KW-0808">Transferase</keyword>
<accession>A0A1G8D5J0</accession>
<evidence type="ECO:0000259" key="1">
    <source>
        <dbReference type="PROSITE" id="PS51186"/>
    </source>
</evidence>
<dbReference type="GO" id="GO:0016747">
    <property type="term" value="F:acyltransferase activity, transferring groups other than amino-acyl groups"/>
    <property type="evidence" value="ECO:0007669"/>
    <property type="project" value="InterPro"/>
</dbReference>
<sequence>MSVLSPAAAPLAQAPGGHLICHEKPEHAAAIEHLLDAAFGPGRHAKTSYRYRQDGPPLAELCLIALDDSGRLAGTVRHWTVGIAGPTSDPVARQALLLGPIAVRPGLTGSGLGSALMHTAIASARELGHRLIVLVGDAAYYGRFGFGPAADLGLVMPGENPERLLALPLAPCDANAVSGTLVPLAGGCLRPLTGTADAA</sequence>
<dbReference type="InterPro" id="IPR000182">
    <property type="entry name" value="GNAT_dom"/>
</dbReference>
<gene>
    <name evidence="2" type="ORF">SAMN05421742_107188</name>
</gene>
<dbReference type="InterPro" id="IPR016181">
    <property type="entry name" value="Acyl_CoA_acyltransferase"/>
</dbReference>
<reference evidence="3" key="1">
    <citation type="submission" date="2016-10" db="EMBL/GenBank/DDBJ databases">
        <authorList>
            <person name="Varghese N."/>
            <person name="Submissions S."/>
        </authorList>
    </citation>
    <scope>NUCLEOTIDE SEQUENCE [LARGE SCALE GENOMIC DNA]</scope>
    <source>
        <strain evidence="3">930I</strain>
    </source>
</reference>
<dbReference type="Gene3D" id="3.40.630.30">
    <property type="match status" value="1"/>
</dbReference>
<dbReference type="CDD" id="cd04301">
    <property type="entry name" value="NAT_SF"/>
    <property type="match status" value="1"/>
</dbReference>
<protein>
    <submittedName>
        <fullName evidence="2">Predicted N-acetyltransferase YhbS</fullName>
    </submittedName>
</protein>
<proteinExistence type="predicted"/>
<organism evidence="2 3">
    <name type="scientific">Roseospirillum parvum</name>
    <dbReference type="NCBI Taxonomy" id="83401"/>
    <lineage>
        <taxon>Bacteria</taxon>
        <taxon>Pseudomonadati</taxon>
        <taxon>Pseudomonadota</taxon>
        <taxon>Alphaproteobacteria</taxon>
        <taxon>Rhodospirillales</taxon>
        <taxon>Rhodospirillaceae</taxon>
        <taxon>Roseospirillum</taxon>
    </lineage>
</organism>
<dbReference type="STRING" id="83401.SAMN05421742_107188"/>
<keyword evidence="3" id="KW-1185">Reference proteome</keyword>
<evidence type="ECO:0000313" key="3">
    <source>
        <dbReference type="Proteomes" id="UP000217076"/>
    </source>
</evidence>
<feature type="domain" description="N-acetyltransferase" evidence="1">
    <location>
        <begin position="18"/>
        <end position="170"/>
    </location>
</feature>
<dbReference type="Pfam" id="PF00583">
    <property type="entry name" value="Acetyltransf_1"/>
    <property type="match status" value="1"/>
</dbReference>
<dbReference type="Proteomes" id="UP000217076">
    <property type="component" value="Unassembled WGS sequence"/>
</dbReference>